<feature type="transmembrane region" description="Helical" evidence="7">
    <location>
        <begin position="334"/>
        <end position="357"/>
    </location>
</feature>
<gene>
    <name evidence="8" type="ORF">UW52_C0001G0018</name>
</gene>
<feature type="transmembrane region" description="Helical" evidence="7">
    <location>
        <begin position="20"/>
        <end position="42"/>
    </location>
</feature>
<feature type="transmembrane region" description="Helical" evidence="7">
    <location>
        <begin position="121"/>
        <end position="143"/>
    </location>
</feature>
<organism evidence="8 9">
    <name type="scientific">Candidatus Gottesmanbacteria bacterium GW2011_GWA1_44_24b</name>
    <dbReference type="NCBI Taxonomy" id="1618437"/>
    <lineage>
        <taxon>Bacteria</taxon>
        <taxon>Candidatus Gottesmaniibacteriota</taxon>
    </lineage>
</organism>
<reference evidence="8 9" key="1">
    <citation type="journal article" date="2015" name="Nature">
        <title>rRNA introns, odd ribosomes, and small enigmatic genomes across a large radiation of phyla.</title>
        <authorList>
            <person name="Brown C.T."/>
            <person name="Hug L.A."/>
            <person name="Thomas B.C."/>
            <person name="Sharon I."/>
            <person name="Castelle C.J."/>
            <person name="Singh A."/>
            <person name="Wilkins M.J."/>
            <person name="Williams K.H."/>
            <person name="Banfield J.F."/>
        </authorList>
    </citation>
    <scope>NUCLEOTIDE SEQUENCE [LARGE SCALE GENOMIC DNA]</scope>
</reference>
<evidence type="ECO:0000256" key="5">
    <source>
        <dbReference type="ARBA" id="ARBA00022989"/>
    </source>
</evidence>
<feature type="transmembrane region" description="Helical" evidence="7">
    <location>
        <begin position="449"/>
        <end position="466"/>
    </location>
</feature>
<evidence type="ECO:0000313" key="9">
    <source>
        <dbReference type="Proteomes" id="UP000034521"/>
    </source>
</evidence>
<feature type="transmembrane region" description="Helical" evidence="7">
    <location>
        <begin position="48"/>
        <end position="73"/>
    </location>
</feature>
<evidence type="ECO:0000256" key="3">
    <source>
        <dbReference type="ARBA" id="ARBA00022475"/>
    </source>
</evidence>
<name>A0A0G1IR02_9BACT</name>
<keyword evidence="6 7" id="KW-0472">Membrane</keyword>
<dbReference type="Proteomes" id="UP000034521">
    <property type="component" value="Unassembled WGS sequence"/>
</dbReference>
<keyword evidence="4 7" id="KW-0812">Transmembrane</keyword>
<comment type="caution">
    <text evidence="8">The sequence shown here is derived from an EMBL/GenBank/DDBJ whole genome shotgun (WGS) entry which is preliminary data.</text>
</comment>
<evidence type="ECO:0000256" key="1">
    <source>
        <dbReference type="ARBA" id="ARBA00004651"/>
    </source>
</evidence>
<feature type="transmembrane region" description="Helical" evidence="7">
    <location>
        <begin position="94"/>
        <end position="115"/>
    </location>
</feature>
<dbReference type="Pfam" id="PF13440">
    <property type="entry name" value="Polysacc_synt_3"/>
    <property type="match status" value="1"/>
</dbReference>
<dbReference type="InterPro" id="IPR050833">
    <property type="entry name" value="Poly_Biosynth_Transport"/>
</dbReference>
<comment type="similarity">
    <text evidence="2">Belongs to the polysaccharide synthase family.</text>
</comment>
<evidence type="ECO:0000313" key="8">
    <source>
        <dbReference type="EMBL" id="KKT61580.1"/>
    </source>
</evidence>
<evidence type="ECO:0000256" key="2">
    <source>
        <dbReference type="ARBA" id="ARBA00007430"/>
    </source>
</evidence>
<keyword evidence="5 7" id="KW-1133">Transmembrane helix</keyword>
<evidence type="ECO:0000256" key="4">
    <source>
        <dbReference type="ARBA" id="ARBA00022692"/>
    </source>
</evidence>
<feature type="transmembrane region" description="Helical" evidence="7">
    <location>
        <begin position="420"/>
        <end position="437"/>
    </location>
</feature>
<evidence type="ECO:0000256" key="6">
    <source>
        <dbReference type="ARBA" id="ARBA00023136"/>
    </source>
</evidence>
<feature type="transmembrane region" description="Helical" evidence="7">
    <location>
        <begin position="391"/>
        <end position="408"/>
    </location>
</feature>
<accession>A0A0G1IR02</accession>
<feature type="transmembrane region" description="Helical" evidence="7">
    <location>
        <begin position="295"/>
        <end position="314"/>
    </location>
</feature>
<dbReference type="PANTHER" id="PTHR30250:SF10">
    <property type="entry name" value="LIPOPOLYSACCHARIDE BIOSYNTHESIS PROTEIN WZXC"/>
    <property type="match status" value="1"/>
</dbReference>
<proteinExistence type="inferred from homology"/>
<sequence length="481" mass="53431">MQEIDVATIREKAVKGIVALTGRTFFIQIVAFSATFLLTIFLSPAVFGVFYVVSACISFLSYFSDIGLAAALIQKKEILTDSDLRTTFTIQQGLVLTLCLVMFFLSHSIGEFYSLDESGVWLLRSLIASFFLSSLKTIPSVLLERKLDFNKLVIPQIVETIGFYSVSVALAWQGFGIASFSYAVLVRAIAGLLVLYGIAPWKISIGFSLPAAKKLLRFGIPFQLNSILALVKDDLMTIFLGRILSFTEVGYIGWAKKWAEVPLRLIMDSVIRVTFPTFSRLQHDKAFLGKAIEKTLFGLAATIIPISVGLLFFIEPAVSFIPKYSKWYPALFSFYLFVITSLVASFSTPLTNALNAVGKIKITLFLMVFWTVATWVLTLAFIPLVGFTGVALAQTVLSLSIFIVVALVKKVSPFSFIQSVRIPIAASVAQGCVYFFLRGPKPYEPARMVIVGFIGVILYIGIVWFFEKKRILSVFSFFKRK</sequence>
<protein>
    <submittedName>
        <fullName evidence="8">Polysaccharide biosynthesis protein</fullName>
    </submittedName>
</protein>
<comment type="subcellular location">
    <subcellularLocation>
        <location evidence="1">Cell membrane</location>
        <topology evidence="1">Multi-pass membrane protein</topology>
    </subcellularLocation>
</comment>
<feature type="transmembrane region" description="Helical" evidence="7">
    <location>
        <begin position="364"/>
        <end position="385"/>
    </location>
</feature>
<keyword evidence="3" id="KW-1003">Cell membrane</keyword>
<feature type="transmembrane region" description="Helical" evidence="7">
    <location>
        <begin position="152"/>
        <end position="174"/>
    </location>
</feature>
<dbReference type="EMBL" id="LCIQ01000001">
    <property type="protein sequence ID" value="KKT61580.1"/>
    <property type="molecule type" value="Genomic_DNA"/>
</dbReference>
<dbReference type="GO" id="GO:0005886">
    <property type="term" value="C:plasma membrane"/>
    <property type="evidence" value="ECO:0007669"/>
    <property type="project" value="UniProtKB-SubCell"/>
</dbReference>
<dbReference type="AlphaFoldDB" id="A0A0G1IR02"/>
<evidence type="ECO:0000256" key="7">
    <source>
        <dbReference type="SAM" id="Phobius"/>
    </source>
</evidence>
<dbReference type="PANTHER" id="PTHR30250">
    <property type="entry name" value="PST FAMILY PREDICTED COLANIC ACID TRANSPORTER"/>
    <property type="match status" value="1"/>
</dbReference>